<accession>A0A4Z0V662</accession>
<protein>
    <recommendedName>
        <fullName evidence="3">Lipoprotein</fullName>
    </recommendedName>
</protein>
<dbReference type="EMBL" id="SJSA01000001">
    <property type="protein sequence ID" value="TGG40779.1"/>
    <property type="molecule type" value="Genomic_DNA"/>
</dbReference>
<dbReference type="PROSITE" id="PS51257">
    <property type="entry name" value="PROKAR_LIPOPROTEIN"/>
    <property type="match status" value="1"/>
</dbReference>
<dbReference type="AlphaFoldDB" id="A0A4Z0V662"/>
<dbReference type="GeneID" id="82149912"/>
<dbReference type="RefSeq" id="WP_137070933.1">
    <property type="nucleotide sequence ID" value="NZ_SJSA01000001.1"/>
</dbReference>
<reference evidence="1 2" key="1">
    <citation type="submission" date="2019-02" db="EMBL/GenBank/DDBJ databases">
        <title>Isolation and identification of novel species under the genus Muribaculum.</title>
        <authorList>
            <person name="Miyake S."/>
            <person name="Ding Y."/>
            <person name="Low A."/>
            <person name="Soh M."/>
            <person name="Seedorf H."/>
        </authorList>
    </citation>
    <scope>NUCLEOTIDE SEQUENCE [LARGE SCALE GENOMIC DNA]</scope>
    <source>
        <strain evidence="1 2">TLL-A3</strain>
    </source>
</reference>
<keyword evidence="2" id="KW-1185">Reference proteome</keyword>
<organism evidence="1 2">
    <name type="scientific">Duncaniella freteri</name>
    <dbReference type="NCBI Taxonomy" id="2530391"/>
    <lineage>
        <taxon>Bacteria</taxon>
        <taxon>Pseudomonadati</taxon>
        <taxon>Bacteroidota</taxon>
        <taxon>Bacteroidia</taxon>
        <taxon>Bacteroidales</taxon>
        <taxon>Muribaculaceae</taxon>
        <taxon>Duncaniella</taxon>
    </lineage>
</organism>
<proteinExistence type="predicted"/>
<sequence>MKPKFLIYRALIVSVVIVAFAQISLLGCEKAHNNPIANKDILAENDSVQILCEVVDSAKDEFDVPIIALWIHNKSDGSEKKLLQTVRPDWHCWYMSDGDQWIDVPIDSITAISRAYIINDNPLQLIVEGVPDCRNEFSHFIDVDRHTAKYIPANSGLLGRTEEGYLIFRSYRYVSNPDIAGRYTFLQVFDEDGVMVDSLDLEHVILEKYNSPYAKK</sequence>
<dbReference type="Proteomes" id="UP000297635">
    <property type="component" value="Unassembled WGS sequence"/>
</dbReference>
<evidence type="ECO:0000313" key="2">
    <source>
        <dbReference type="Proteomes" id="UP000297635"/>
    </source>
</evidence>
<name>A0A4Z0V662_9BACT</name>
<evidence type="ECO:0008006" key="3">
    <source>
        <dbReference type="Google" id="ProtNLM"/>
    </source>
</evidence>
<comment type="caution">
    <text evidence="1">The sequence shown here is derived from an EMBL/GenBank/DDBJ whole genome shotgun (WGS) entry which is preliminary data.</text>
</comment>
<evidence type="ECO:0000313" key="1">
    <source>
        <dbReference type="EMBL" id="TGG40779.1"/>
    </source>
</evidence>
<gene>
    <name evidence="1" type="ORF">EZ315_08930</name>
</gene>